<reference evidence="3" key="1">
    <citation type="submission" date="2019-04" db="EMBL/GenBank/DDBJ databases">
        <title>Genome assembly of Zosterops borbonicus 15179.</title>
        <authorList>
            <person name="Leroy T."/>
            <person name="Anselmetti Y."/>
            <person name="Tilak M.-K."/>
            <person name="Nabholz B."/>
        </authorList>
    </citation>
    <scope>NUCLEOTIDE SEQUENCE</scope>
    <source>
        <strain evidence="3">HGM_15179</strain>
        <tissue evidence="3">Muscle</tissue>
    </source>
</reference>
<protein>
    <submittedName>
        <fullName evidence="3">Uncharacterized protein</fullName>
    </submittedName>
</protein>
<evidence type="ECO:0000313" key="3">
    <source>
        <dbReference type="EMBL" id="TRZ07817.1"/>
    </source>
</evidence>
<feature type="domain" description="TRM5/TYW2-like N-terminal" evidence="2">
    <location>
        <begin position="95"/>
        <end position="139"/>
    </location>
</feature>
<dbReference type="Proteomes" id="UP000796761">
    <property type="component" value="Unassembled WGS sequence"/>
</dbReference>
<organism evidence="3 4">
    <name type="scientific">Zosterops borbonicus</name>
    <dbReference type="NCBI Taxonomy" id="364589"/>
    <lineage>
        <taxon>Eukaryota</taxon>
        <taxon>Metazoa</taxon>
        <taxon>Chordata</taxon>
        <taxon>Craniata</taxon>
        <taxon>Vertebrata</taxon>
        <taxon>Euteleostomi</taxon>
        <taxon>Archelosauria</taxon>
        <taxon>Archosauria</taxon>
        <taxon>Dinosauria</taxon>
        <taxon>Saurischia</taxon>
        <taxon>Theropoda</taxon>
        <taxon>Coelurosauria</taxon>
        <taxon>Aves</taxon>
        <taxon>Neognathae</taxon>
        <taxon>Neoaves</taxon>
        <taxon>Telluraves</taxon>
        <taxon>Australaves</taxon>
        <taxon>Passeriformes</taxon>
        <taxon>Sylvioidea</taxon>
        <taxon>Zosteropidae</taxon>
        <taxon>Zosterops</taxon>
    </lineage>
</organism>
<accession>A0A8K1DA88</accession>
<name>A0A8K1DA88_9PASS</name>
<evidence type="ECO:0000313" key="4">
    <source>
        <dbReference type="Proteomes" id="UP000796761"/>
    </source>
</evidence>
<evidence type="ECO:0000259" key="2">
    <source>
        <dbReference type="Pfam" id="PF25133"/>
    </source>
</evidence>
<dbReference type="OrthoDB" id="408788at2759"/>
<comment type="caution">
    <text evidence="3">The sequence shown here is derived from an EMBL/GenBank/DDBJ whole genome shotgun (WGS) entry which is preliminary data.</text>
</comment>
<dbReference type="Pfam" id="PF25133">
    <property type="entry name" value="TYW2_N_2"/>
    <property type="match status" value="1"/>
</dbReference>
<gene>
    <name evidence="3" type="ORF">HGM15179_019293</name>
</gene>
<dbReference type="AlphaFoldDB" id="A0A8K1DA88"/>
<dbReference type="Pfam" id="PF25132">
    <property type="entry name" value="TYW2_N"/>
    <property type="match status" value="1"/>
</dbReference>
<evidence type="ECO:0000259" key="1">
    <source>
        <dbReference type="Pfam" id="PF25132"/>
    </source>
</evidence>
<dbReference type="InterPro" id="IPR056745">
    <property type="entry name" value="TYW2_N"/>
</dbReference>
<keyword evidence="4" id="KW-1185">Reference proteome</keyword>
<feature type="domain" description="TYW2 N-terminal" evidence="1">
    <location>
        <begin position="25"/>
        <end position="82"/>
    </location>
</feature>
<dbReference type="InterPro" id="IPR056744">
    <property type="entry name" value="TRM5/TYW2-like_N"/>
</dbReference>
<proteinExistence type="predicted"/>
<dbReference type="EMBL" id="SWJQ01001618">
    <property type="protein sequence ID" value="TRZ07817.1"/>
    <property type="molecule type" value="Genomic_DNA"/>
</dbReference>
<sequence>MVTGPALQQEGLRGCERPGHALPRRERLEEERLSDGRYQLQRVPGGRVALPVLEEKLSQLCLSPEMPCELVRIQDPVLSRAARRCTPAQKLRDELRRLLGASWSEELERDVPHAWQRHGDLVLLSEDSFKAAPWERLGKGEQGLPAPVLPAELPSLPKSPGMAYCRLGALGARWVARRGRVMPDGMWTPSVTLLLGQHSWVEHVDSKAHCAAVKPQNLQQKRQGLTGDGPFIKDGLLLHSYSRPDINLGGGSRG</sequence>